<feature type="transmembrane region" description="Helical" evidence="7">
    <location>
        <begin position="51"/>
        <end position="75"/>
    </location>
</feature>
<evidence type="ECO:0000256" key="2">
    <source>
        <dbReference type="ARBA" id="ARBA00022475"/>
    </source>
</evidence>
<keyword evidence="5 7" id="KW-0472">Membrane</keyword>
<proteinExistence type="predicted"/>
<feature type="transmembrane region" description="Helical" evidence="7">
    <location>
        <begin position="278"/>
        <end position="296"/>
    </location>
</feature>
<evidence type="ECO:0000256" key="4">
    <source>
        <dbReference type="ARBA" id="ARBA00022989"/>
    </source>
</evidence>
<dbReference type="PANTHER" id="PTHR43124">
    <property type="entry name" value="PURINE EFFLUX PUMP PBUE"/>
    <property type="match status" value="1"/>
</dbReference>
<organism evidence="9 10">
    <name type="scientific">Geodermatophilus obscurus</name>
    <dbReference type="NCBI Taxonomy" id="1861"/>
    <lineage>
        <taxon>Bacteria</taxon>
        <taxon>Bacillati</taxon>
        <taxon>Actinomycetota</taxon>
        <taxon>Actinomycetes</taxon>
        <taxon>Geodermatophilales</taxon>
        <taxon>Geodermatophilaceae</taxon>
        <taxon>Geodermatophilus</taxon>
    </lineage>
</organism>
<evidence type="ECO:0000256" key="3">
    <source>
        <dbReference type="ARBA" id="ARBA00022692"/>
    </source>
</evidence>
<keyword evidence="2" id="KW-1003">Cell membrane</keyword>
<dbReference type="InterPro" id="IPR011701">
    <property type="entry name" value="MFS"/>
</dbReference>
<dbReference type="GO" id="GO:0022857">
    <property type="term" value="F:transmembrane transporter activity"/>
    <property type="evidence" value="ECO:0007669"/>
    <property type="project" value="InterPro"/>
</dbReference>
<dbReference type="CDD" id="cd17324">
    <property type="entry name" value="MFS_NepI_like"/>
    <property type="match status" value="1"/>
</dbReference>
<feature type="transmembrane region" description="Helical" evidence="7">
    <location>
        <begin position="364"/>
        <end position="385"/>
    </location>
</feature>
<dbReference type="EMBL" id="FRDM01000037">
    <property type="protein sequence ID" value="SHN87833.1"/>
    <property type="molecule type" value="Genomic_DNA"/>
</dbReference>
<dbReference type="SUPFAM" id="SSF103473">
    <property type="entry name" value="MFS general substrate transporter"/>
    <property type="match status" value="1"/>
</dbReference>
<evidence type="ECO:0000256" key="1">
    <source>
        <dbReference type="ARBA" id="ARBA00004651"/>
    </source>
</evidence>
<dbReference type="PROSITE" id="PS50850">
    <property type="entry name" value="MFS"/>
    <property type="match status" value="1"/>
</dbReference>
<dbReference type="Proteomes" id="UP000184428">
    <property type="component" value="Unassembled WGS sequence"/>
</dbReference>
<dbReference type="OrthoDB" id="9814237at2"/>
<dbReference type="GO" id="GO:0005886">
    <property type="term" value="C:plasma membrane"/>
    <property type="evidence" value="ECO:0007669"/>
    <property type="project" value="UniProtKB-SubCell"/>
</dbReference>
<sequence length="486" mass="47865">MISTAAVPTVLPRTRLVLAGLFLVAFVMGTAELVVVGVIDVVAADLQVSVAAAGTLVTSYAIGLAVGGPLLAAVTIRIPPRALLLTATVTYLAATVLAAALPGFAAVLVARVLLGALHGLIVGVALTVATSIVPAERAGRAIAVVLGGIAVAAAVGVPQGTLVGQVLGWRETFLVTAGLGVLALGVLADSVPPVAASAAPARAQLRHALAPRVLLVLCFGLLLFAGQYAALTYLTPFLAARSGVSGAVVGVFLLAYGVATAVGVLGGGRFADRAASRTILAGSVLLVVVLASLYVVGSVPALVVLALLAWGLIGFGLVPSVQHRVLDLAGEGRALAATLPASAINIGIATGSLVGGWALTGYGASAPVVAGAGLCALAVPLAWLAGRLPEAGPAPSGDAAVEDSEPVGPADGRIPVARASEPDVRDGPGANGVSAGRPEGLGRLSEIASGPPEAAFRPGAGNVPRGARFQQATTEESPWSICPGRP</sequence>
<feature type="transmembrane region" description="Helical" evidence="7">
    <location>
        <begin position="334"/>
        <end position="358"/>
    </location>
</feature>
<feature type="transmembrane region" description="Helical" evidence="7">
    <location>
        <begin position="141"/>
        <end position="161"/>
    </location>
</feature>
<evidence type="ECO:0000259" key="8">
    <source>
        <dbReference type="PROSITE" id="PS50850"/>
    </source>
</evidence>
<accession>A0A1M7UXW5</accession>
<feature type="transmembrane region" description="Helical" evidence="7">
    <location>
        <begin position="213"/>
        <end position="234"/>
    </location>
</feature>
<feature type="transmembrane region" description="Helical" evidence="7">
    <location>
        <begin position="246"/>
        <end position="266"/>
    </location>
</feature>
<dbReference type="InterPro" id="IPR036259">
    <property type="entry name" value="MFS_trans_sf"/>
</dbReference>
<reference evidence="9 10" key="1">
    <citation type="submission" date="2016-12" db="EMBL/GenBank/DDBJ databases">
        <authorList>
            <person name="Song W.-J."/>
            <person name="Kurnit D.M."/>
        </authorList>
    </citation>
    <scope>NUCLEOTIDE SEQUENCE [LARGE SCALE GENOMIC DNA]</scope>
    <source>
        <strain evidence="9 10">DSM 43162</strain>
    </source>
</reference>
<comment type="subcellular location">
    <subcellularLocation>
        <location evidence="1">Cell membrane</location>
        <topology evidence="1">Multi-pass membrane protein</topology>
    </subcellularLocation>
</comment>
<protein>
    <submittedName>
        <fullName evidence="9">MFS transporter, DHA1 family, arabinose polymer transporter</fullName>
    </submittedName>
</protein>
<dbReference type="Gene3D" id="1.20.1250.20">
    <property type="entry name" value="MFS general substrate transporter like domains"/>
    <property type="match status" value="1"/>
</dbReference>
<name>A0A1M7UXW5_9ACTN</name>
<feature type="transmembrane region" description="Helical" evidence="7">
    <location>
        <begin position="108"/>
        <end position="129"/>
    </location>
</feature>
<keyword evidence="4 7" id="KW-1133">Transmembrane helix</keyword>
<evidence type="ECO:0000313" key="10">
    <source>
        <dbReference type="Proteomes" id="UP000184428"/>
    </source>
</evidence>
<feature type="transmembrane region" description="Helical" evidence="7">
    <location>
        <begin position="82"/>
        <end position="102"/>
    </location>
</feature>
<dbReference type="Pfam" id="PF07690">
    <property type="entry name" value="MFS_1"/>
    <property type="match status" value="1"/>
</dbReference>
<evidence type="ECO:0000256" key="7">
    <source>
        <dbReference type="SAM" id="Phobius"/>
    </source>
</evidence>
<evidence type="ECO:0000313" key="9">
    <source>
        <dbReference type="EMBL" id="SHN87833.1"/>
    </source>
</evidence>
<feature type="transmembrane region" description="Helical" evidence="7">
    <location>
        <begin position="173"/>
        <end position="192"/>
    </location>
</feature>
<feature type="region of interest" description="Disordered" evidence="6">
    <location>
        <begin position="393"/>
        <end position="486"/>
    </location>
</feature>
<dbReference type="RefSeq" id="WP_141243135.1">
    <property type="nucleotide sequence ID" value="NZ_FRDM01000037.1"/>
</dbReference>
<dbReference type="AlphaFoldDB" id="A0A1M7UXW5"/>
<gene>
    <name evidence="9" type="ORF">SAMN05660350_04245</name>
</gene>
<dbReference type="PANTHER" id="PTHR43124:SF3">
    <property type="entry name" value="CHLORAMPHENICOL EFFLUX PUMP RV0191"/>
    <property type="match status" value="1"/>
</dbReference>
<feature type="transmembrane region" description="Helical" evidence="7">
    <location>
        <begin position="16"/>
        <end position="39"/>
    </location>
</feature>
<evidence type="ECO:0000256" key="6">
    <source>
        <dbReference type="SAM" id="MobiDB-lite"/>
    </source>
</evidence>
<dbReference type="InterPro" id="IPR050189">
    <property type="entry name" value="MFS_Efflux_Transporters"/>
</dbReference>
<feature type="domain" description="Major facilitator superfamily (MFS) profile" evidence="8">
    <location>
        <begin position="17"/>
        <end position="390"/>
    </location>
</feature>
<evidence type="ECO:0000256" key="5">
    <source>
        <dbReference type="ARBA" id="ARBA00023136"/>
    </source>
</evidence>
<dbReference type="InterPro" id="IPR020846">
    <property type="entry name" value="MFS_dom"/>
</dbReference>
<keyword evidence="3 7" id="KW-0812">Transmembrane</keyword>